<dbReference type="InterPro" id="IPR036271">
    <property type="entry name" value="Tet_transcr_reg_TetR-rel_C_sf"/>
</dbReference>
<sequence>MHREHTGRRRNDAARQDILDAAAALIADPGGQPVTVDAIAARAGVGKQTIYRWWPSKYAVMLDALLERARVDVVDEGDGTLLGDLTAFLVSSFAGAERPGGRAFLSTVAALAQTDPAARDLLQQFTSRRREALRTLLQRHGVAEPDLMVEQAYGVLWYRLLVSGTPLDRDSAERLAALLTLQADRRPSTVDQFDEGARN</sequence>
<dbReference type="Gene3D" id="1.10.10.60">
    <property type="entry name" value="Homeodomain-like"/>
    <property type="match status" value="1"/>
</dbReference>
<feature type="domain" description="HTH tetR-type" evidence="5">
    <location>
        <begin position="12"/>
        <end position="72"/>
    </location>
</feature>
<dbReference type="InterPro" id="IPR050109">
    <property type="entry name" value="HTH-type_TetR-like_transc_reg"/>
</dbReference>
<dbReference type="SUPFAM" id="SSF48498">
    <property type="entry name" value="Tetracyclin repressor-like, C-terminal domain"/>
    <property type="match status" value="1"/>
</dbReference>
<dbReference type="InterPro" id="IPR011075">
    <property type="entry name" value="TetR_C"/>
</dbReference>
<evidence type="ECO:0000256" key="3">
    <source>
        <dbReference type="ARBA" id="ARBA00023163"/>
    </source>
</evidence>
<keyword evidence="3" id="KW-0804">Transcription</keyword>
<evidence type="ECO:0000256" key="1">
    <source>
        <dbReference type="ARBA" id="ARBA00023015"/>
    </source>
</evidence>
<dbReference type="InterPro" id="IPR009057">
    <property type="entry name" value="Homeodomain-like_sf"/>
</dbReference>
<keyword evidence="1" id="KW-0805">Transcription regulation</keyword>
<dbReference type="Gene3D" id="1.10.357.10">
    <property type="entry name" value="Tetracycline Repressor, domain 2"/>
    <property type="match status" value="1"/>
</dbReference>
<evidence type="ECO:0000256" key="2">
    <source>
        <dbReference type="ARBA" id="ARBA00023125"/>
    </source>
</evidence>
<dbReference type="InterPro" id="IPR001647">
    <property type="entry name" value="HTH_TetR"/>
</dbReference>
<dbReference type="PRINTS" id="PR00455">
    <property type="entry name" value="HTHTETR"/>
</dbReference>
<feature type="DNA-binding region" description="H-T-H motif" evidence="4">
    <location>
        <begin position="35"/>
        <end position="54"/>
    </location>
</feature>
<evidence type="ECO:0000259" key="5">
    <source>
        <dbReference type="PROSITE" id="PS50977"/>
    </source>
</evidence>
<gene>
    <name evidence="6" type="ORF">ACFFTR_18650</name>
</gene>
<dbReference type="PANTHER" id="PTHR30055:SF148">
    <property type="entry name" value="TETR-FAMILY TRANSCRIPTIONAL REGULATOR"/>
    <property type="match status" value="1"/>
</dbReference>
<keyword evidence="2 4" id="KW-0238">DNA-binding</keyword>
<evidence type="ECO:0000313" key="7">
    <source>
        <dbReference type="Proteomes" id="UP001589608"/>
    </source>
</evidence>
<dbReference type="PROSITE" id="PS50977">
    <property type="entry name" value="HTH_TETR_2"/>
    <property type="match status" value="1"/>
</dbReference>
<proteinExistence type="predicted"/>
<protein>
    <submittedName>
        <fullName evidence="6">TetR/AcrR family transcriptional regulator</fullName>
    </submittedName>
</protein>
<comment type="caution">
    <text evidence="6">The sequence shown here is derived from an EMBL/GenBank/DDBJ whole genome shotgun (WGS) entry which is preliminary data.</text>
</comment>
<keyword evidence="7" id="KW-1185">Reference proteome</keyword>
<evidence type="ECO:0000313" key="6">
    <source>
        <dbReference type="EMBL" id="MFB9445100.1"/>
    </source>
</evidence>
<dbReference type="SUPFAM" id="SSF46689">
    <property type="entry name" value="Homeodomain-like"/>
    <property type="match status" value="1"/>
</dbReference>
<name>A0ABV5M8D9_9ACTN</name>
<dbReference type="PANTHER" id="PTHR30055">
    <property type="entry name" value="HTH-TYPE TRANSCRIPTIONAL REGULATOR RUTR"/>
    <property type="match status" value="1"/>
</dbReference>
<dbReference type="RefSeq" id="WP_223095088.1">
    <property type="nucleotide sequence ID" value="NZ_CP061913.1"/>
</dbReference>
<accession>A0ABV5M8D9</accession>
<dbReference type="Pfam" id="PF00440">
    <property type="entry name" value="TetR_N"/>
    <property type="match status" value="1"/>
</dbReference>
<reference evidence="6 7" key="1">
    <citation type="submission" date="2024-09" db="EMBL/GenBank/DDBJ databases">
        <authorList>
            <person name="Sun Q."/>
            <person name="Mori K."/>
        </authorList>
    </citation>
    <scope>NUCLEOTIDE SEQUENCE [LARGE SCALE GENOMIC DNA]</scope>
    <source>
        <strain evidence="6 7">JCM 3307</strain>
    </source>
</reference>
<dbReference type="EMBL" id="JBHMCA010000035">
    <property type="protein sequence ID" value="MFB9445100.1"/>
    <property type="molecule type" value="Genomic_DNA"/>
</dbReference>
<evidence type="ECO:0000256" key="4">
    <source>
        <dbReference type="PROSITE-ProRule" id="PRU00335"/>
    </source>
</evidence>
<organism evidence="6 7">
    <name type="scientific">Dactylosporangium vinaceum</name>
    <dbReference type="NCBI Taxonomy" id="53362"/>
    <lineage>
        <taxon>Bacteria</taxon>
        <taxon>Bacillati</taxon>
        <taxon>Actinomycetota</taxon>
        <taxon>Actinomycetes</taxon>
        <taxon>Micromonosporales</taxon>
        <taxon>Micromonosporaceae</taxon>
        <taxon>Dactylosporangium</taxon>
    </lineage>
</organism>
<dbReference type="Proteomes" id="UP001589608">
    <property type="component" value="Unassembled WGS sequence"/>
</dbReference>
<dbReference type="Pfam" id="PF16859">
    <property type="entry name" value="TetR_C_11"/>
    <property type="match status" value="1"/>
</dbReference>